<accession>A0A814L514</accession>
<evidence type="ECO:0000259" key="6">
    <source>
        <dbReference type="PROSITE" id="PS50850"/>
    </source>
</evidence>
<protein>
    <recommendedName>
        <fullName evidence="6">Major facilitator superfamily (MFS) profile domain-containing protein</fullName>
    </recommendedName>
</protein>
<proteinExistence type="predicted"/>
<feature type="transmembrane region" description="Helical" evidence="5">
    <location>
        <begin position="124"/>
        <end position="145"/>
    </location>
</feature>
<dbReference type="AlphaFoldDB" id="A0A814L514"/>
<dbReference type="PANTHER" id="PTHR43184:SF12">
    <property type="entry name" value="SUGAR PHOSPHATE EXCHANGER 3"/>
    <property type="match status" value="1"/>
</dbReference>
<dbReference type="PANTHER" id="PTHR43184">
    <property type="entry name" value="MAJOR FACILITATOR SUPERFAMILY TRANSPORTER 16, ISOFORM B"/>
    <property type="match status" value="1"/>
</dbReference>
<dbReference type="GO" id="GO:0005789">
    <property type="term" value="C:endoplasmic reticulum membrane"/>
    <property type="evidence" value="ECO:0007669"/>
    <property type="project" value="TreeGrafter"/>
</dbReference>
<feature type="transmembrane region" description="Helical" evidence="5">
    <location>
        <begin position="363"/>
        <end position="382"/>
    </location>
</feature>
<keyword evidence="3 5" id="KW-1133">Transmembrane helix</keyword>
<dbReference type="Gene3D" id="3.30.10.10">
    <property type="entry name" value="Trypsin Inhibitor V, subunit A"/>
    <property type="match status" value="1"/>
</dbReference>
<organism evidence="7 9">
    <name type="scientific">Rotaria sordida</name>
    <dbReference type="NCBI Taxonomy" id="392033"/>
    <lineage>
        <taxon>Eukaryota</taxon>
        <taxon>Metazoa</taxon>
        <taxon>Spiralia</taxon>
        <taxon>Gnathifera</taxon>
        <taxon>Rotifera</taxon>
        <taxon>Eurotatoria</taxon>
        <taxon>Bdelloidea</taxon>
        <taxon>Philodinida</taxon>
        <taxon>Philodinidae</taxon>
        <taxon>Rotaria</taxon>
    </lineage>
</organism>
<dbReference type="PROSITE" id="PS50850">
    <property type="entry name" value="MFS"/>
    <property type="match status" value="1"/>
</dbReference>
<dbReference type="InterPro" id="IPR000864">
    <property type="entry name" value="Prot_inh_pot1"/>
</dbReference>
<feature type="transmembrane region" description="Helical" evidence="5">
    <location>
        <begin position="28"/>
        <end position="46"/>
    </location>
</feature>
<reference evidence="7" key="1">
    <citation type="submission" date="2021-02" db="EMBL/GenBank/DDBJ databases">
        <authorList>
            <person name="Nowell W R."/>
        </authorList>
    </citation>
    <scope>NUCLEOTIDE SEQUENCE</scope>
</reference>
<evidence type="ECO:0000313" key="7">
    <source>
        <dbReference type="EMBL" id="CAF1060320.1"/>
    </source>
</evidence>
<keyword evidence="4 5" id="KW-0472">Membrane</keyword>
<dbReference type="InterPro" id="IPR036259">
    <property type="entry name" value="MFS_trans_sf"/>
</dbReference>
<sequence length="571" mass="63123">MSTNTNISSETDDNVTTPLIQRPTRHRYTLYHLSTFILTFVSYAMLHAARKVFSNVKSTMAEEWSPVANETIRPIKPDNIWNQTRLFNSPGDATIFLGVLDALFMFSYATGLFISGIIGDRFDLRIVLCSGMIVTAIVIFLFGVLSEWLHIYKAAWYISFWILNGLAQSTGWPCVVAIMGNWFGKEGRGLIFGIWSACASVGNIFGAALAASFRTYGYEYPFLVCTVLLICCAIICFFAIIPSPADVGMEIKHVNTSTEETTTRVNDRETGEETEIIVKTSESTATKPITFFRAWVLPGVAMYSLCYACLKLVNYSFFFWLPFYLHAKFRWQESDADLLSTLYDVGGIIGGIVGGLISDLVGLRSIVVVPALLTAIPMLFVFSGLANDKTANGVVMTVTGVFIGGPANMISAAITADLGRQEILAASDQALSTVTGIVDGTGSFGAAIGQVLIPLIEKRWKDWRFVFYFFVLMTFVTCCCILPLFIREYLLILRNFTIAMSAGCSDLRKRWNDLVGKSEKEAVETIKRDGEQNIEVVDDGTPAADATIKSGVVRVILDENKKVKYPPLRQN</sequence>
<feature type="transmembrane region" description="Helical" evidence="5">
    <location>
        <begin position="220"/>
        <end position="241"/>
    </location>
</feature>
<dbReference type="GO" id="GO:0022857">
    <property type="term" value="F:transmembrane transporter activity"/>
    <property type="evidence" value="ECO:0007669"/>
    <property type="project" value="InterPro"/>
</dbReference>
<evidence type="ECO:0000313" key="10">
    <source>
        <dbReference type="Proteomes" id="UP000663870"/>
    </source>
</evidence>
<keyword evidence="10" id="KW-1185">Reference proteome</keyword>
<keyword evidence="2 5" id="KW-0812">Transmembrane</keyword>
<dbReference type="Proteomes" id="UP000663870">
    <property type="component" value="Unassembled WGS sequence"/>
</dbReference>
<evidence type="ECO:0000256" key="2">
    <source>
        <dbReference type="ARBA" id="ARBA00022692"/>
    </source>
</evidence>
<dbReference type="InterPro" id="IPR011701">
    <property type="entry name" value="MFS"/>
</dbReference>
<feature type="transmembrane region" description="Helical" evidence="5">
    <location>
        <begin position="465"/>
        <end position="486"/>
    </location>
</feature>
<dbReference type="GO" id="GO:0004867">
    <property type="term" value="F:serine-type endopeptidase inhibitor activity"/>
    <property type="evidence" value="ECO:0007669"/>
    <property type="project" value="InterPro"/>
</dbReference>
<comment type="subcellular location">
    <subcellularLocation>
        <location evidence="1">Membrane</location>
        <topology evidence="1">Multi-pass membrane protein</topology>
    </subcellularLocation>
</comment>
<dbReference type="EMBL" id="CAJNOL010000917">
    <property type="protein sequence ID" value="CAF1238782.1"/>
    <property type="molecule type" value="Genomic_DNA"/>
</dbReference>
<evidence type="ECO:0000256" key="1">
    <source>
        <dbReference type="ARBA" id="ARBA00004141"/>
    </source>
</evidence>
<feature type="transmembrane region" description="Helical" evidence="5">
    <location>
        <begin position="189"/>
        <end position="213"/>
    </location>
</feature>
<evidence type="ECO:0000256" key="3">
    <source>
        <dbReference type="ARBA" id="ARBA00022989"/>
    </source>
</evidence>
<dbReference type="SUPFAM" id="SSF103473">
    <property type="entry name" value="MFS general substrate transporter"/>
    <property type="match status" value="1"/>
</dbReference>
<dbReference type="EMBL" id="CAJNOH010000502">
    <property type="protein sequence ID" value="CAF1060320.1"/>
    <property type="molecule type" value="Genomic_DNA"/>
</dbReference>
<dbReference type="Gene3D" id="1.20.1250.20">
    <property type="entry name" value="MFS general substrate transporter like domains"/>
    <property type="match status" value="2"/>
</dbReference>
<comment type="caution">
    <text evidence="7">The sequence shown here is derived from an EMBL/GenBank/DDBJ whole genome shotgun (WGS) entry which is preliminary data.</text>
</comment>
<evidence type="ECO:0000313" key="8">
    <source>
        <dbReference type="EMBL" id="CAF1238782.1"/>
    </source>
</evidence>
<dbReference type="GO" id="GO:0009611">
    <property type="term" value="P:response to wounding"/>
    <property type="evidence" value="ECO:0007669"/>
    <property type="project" value="InterPro"/>
</dbReference>
<evidence type="ECO:0000256" key="5">
    <source>
        <dbReference type="SAM" id="Phobius"/>
    </source>
</evidence>
<name>A0A814L514_9BILA</name>
<feature type="transmembrane region" description="Helical" evidence="5">
    <location>
        <begin position="95"/>
        <end position="118"/>
    </location>
</feature>
<dbReference type="Pfam" id="PF07690">
    <property type="entry name" value="MFS_1"/>
    <property type="match status" value="1"/>
</dbReference>
<gene>
    <name evidence="8" type="ORF">JXQ802_LOCUS26345</name>
    <name evidence="7" type="ORF">PYM288_LOCUS17613</name>
</gene>
<dbReference type="Pfam" id="PF00280">
    <property type="entry name" value="potato_inhibit"/>
    <property type="match status" value="1"/>
</dbReference>
<dbReference type="InterPro" id="IPR020846">
    <property type="entry name" value="MFS_dom"/>
</dbReference>
<feature type="transmembrane region" description="Helical" evidence="5">
    <location>
        <begin position="434"/>
        <end position="453"/>
    </location>
</feature>
<feature type="transmembrane region" description="Helical" evidence="5">
    <location>
        <begin position="300"/>
        <end position="325"/>
    </location>
</feature>
<evidence type="ECO:0000256" key="4">
    <source>
        <dbReference type="ARBA" id="ARBA00023136"/>
    </source>
</evidence>
<dbReference type="Proteomes" id="UP000663854">
    <property type="component" value="Unassembled WGS sequence"/>
</dbReference>
<feature type="transmembrane region" description="Helical" evidence="5">
    <location>
        <begin position="394"/>
        <end position="414"/>
    </location>
</feature>
<feature type="domain" description="Major facilitator superfamily (MFS) profile" evidence="6">
    <location>
        <begin position="35"/>
        <end position="489"/>
    </location>
</feature>
<evidence type="ECO:0000313" key="9">
    <source>
        <dbReference type="Proteomes" id="UP000663854"/>
    </source>
</evidence>
<feature type="transmembrane region" description="Helical" evidence="5">
    <location>
        <begin position="337"/>
        <end position="357"/>
    </location>
</feature>